<dbReference type="AlphaFoldDB" id="A0A2T3JKT6"/>
<evidence type="ECO:0000313" key="6">
    <source>
        <dbReference type="Proteomes" id="UP000241618"/>
    </source>
</evidence>
<dbReference type="Pfam" id="PF10145">
    <property type="entry name" value="PhageMin_Tail"/>
    <property type="match status" value="1"/>
</dbReference>
<keyword evidence="1" id="KW-0472">Membrane</keyword>
<dbReference type="NCBIfam" id="TIGR01760">
    <property type="entry name" value="tape_meas_TP901"/>
    <property type="match status" value="1"/>
</dbReference>
<evidence type="ECO:0000313" key="4">
    <source>
        <dbReference type="EMBL" id="PSU49643.1"/>
    </source>
</evidence>
<evidence type="ECO:0000313" key="3">
    <source>
        <dbReference type="EMBL" id="PSU24485.1"/>
    </source>
</evidence>
<keyword evidence="1" id="KW-0812">Transmembrane</keyword>
<dbReference type="Proteomes" id="UP000241405">
    <property type="component" value="Unassembled WGS sequence"/>
</dbReference>
<feature type="transmembrane region" description="Helical" evidence="1">
    <location>
        <begin position="543"/>
        <end position="566"/>
    </location>
</feature>
<dbReference type="EMBL" id="PYMP01000016">
    <property type="protein sequence ID" value="PSU49643.1"/>
    <property type="molecule type" value="Genomic_DNA"/>
</dbReference>
<reference evidence="5 6" key="1">
    <citation type="submission" date="2018-03" db="EMBL/GenBank/DDBJ databases">
        <title>Whole genome sequencing of Histamine producing bacteria.</title>
        <authorList>
            <person name="Butler K."/>
        </authorList>
    </citation>
    <scope>NUCLEOTIDE SEQUENCE [LARGE SCALE GENOMIC DNA]</scope>
    <source>
        <strain evidence="4 6">FS-6.1</strain>
        <strain evidence="3 5">FS-6.2</strain>
    </source>
</reference>
<evidence type="ECO:0000259" key="2">
    <source>
        <dbReference type="Pfam" id="PF10145"/>
    </source>
</evidence>
<proteinExistence type="predicted"/>
<comment type="caution">
    <text evidence="4">The sequence shown here is derived from an EMBL/GenBank/DDBJ whole genome shotgun (WGS) entry which is preliminary data.</text>
</comment>
<dbReference type="InterPro" id="IPR010090">
    <property type="entry name" value="Phage_tape_meas"/>
</dbReference>
<dbReference type="Proteomes" id="UP000241618">
    <property type="component" value="Unassembled WGS sequence"/>
</dbReference>
<keyword evidence="1" id="KW-1133">Transmembrane helix</keyword>
<protein>
    <submittedName>
        <fullName evidence="4">Phage tail tape measure protein</fullName>
    </submittedName>
</protein>
<organism evidence="4 6">
    <name type="scientific">Photobacterium phosphoreum</name>
    <dbReference type="NCBI Taxonomy" id="659"/>
    <lineage>
        <taxon>Bacteria</taxon>
        <taxon>Pseudomonadati</taxon>
        <taxon>Pseudomonadota</taxon>
        <taxon>Gammaproteobacteria</taxon>
        <taxon>Vibrionales</taxon>
        <taxon>Vibrionaceae</taxon>
        <taxon>Photobacterium</taxon>
    </lineage>
</organism>
<dbReference type="EMBL" id="PYMO01000012">
    <property type="protein sequence ID" value="PSU24485.1"/>
    <property type="molecule type" value="Genomic_DNA"/>
</dbReference>
<gene>
    <name evidence="4" type="ORF">C9J18_15615</name>
    <name evidence="3" type="ORF">CTM96_12635</name>
</gene>
<evidence type="ECO:0000256" key="1">
    <source>
        <dbReference type="SAM" id="Phobius"/>
    </source>
</evidence>
<keyword evidence="5" id="KW-1185">Reference proteome</keyword>
<evidence type="ECO:0000313" key="5">
    <source>
        <dbReference type="Proteomes" id="UP000241405"/>
    </source>
</evidence>
<sequence>MASNQLNFSVWLRDRTSSGMASVTNRFRSLQRMGRQTQQSWSQLGMGAAGVWAVGQTMQALTGPAREMNAARGELNSLLDGDGTKTLNSVQNEAMKFASTYGKSASEFVRASYDIQSAISGLDGTELSKFTNASAILATATKADTATITSYMGTMYGIFQTNANKMGKSNWVEQIAGQTAVAVKMFKTTGSAMNEAFAGVGTRGSNQNISSAEQFAILGMAQAGKTGSTAGTAYAGFMDALPNAQKSLGLNFSGDNGKALGMVAIIKKLKASLGNELTVAVTGKLNTAFGTVASGLIQDLWNKTDDLNANIASLSQIDNMKQAMIMAAKIADPWDRLSQTINNVRVVFGQALDTALVPFITYFIDSFTTLQKWMVMFPHLTTAVAYLAIGFIALGAAAAIGMMVIGSWNILKFGGHILYVISGVRKLKNGIMGVTAAQKVARLATLRLSKAYLLTLKESVLSSFIRMKNSIVAATMATKALAISTLASGRASVLAFGSRLLSGIATMVSSLRTTLMITRALTLATFASGRASLFAFGGRAAGAIIGMASGVGRLLLGFISLIPVVWSLAVAFIAAIGWVPLLIASIVIGVGILIAKWDQFVAAFSDTSWFTGIQAALGSFVSYLDSIGDWFNTTWSSITGFFSGDKLNATIEQQTNIINKGLGLSYQQSSQTQPTTLPQRYLSQTTQNQTTTHNVGAINVNTTTAPGRAEMNAYMAMVTP</sequence>
<accession>A0A2T3JKT6</accession>
<name>A0A2T3JKT6_PHOPO</name>
<feature type="transmembrane region" description="Helical" evidence="1">
    <location>
        <begin position="384"/>
        <end position="405"/>
    </location>
</feature>
<feature type="transmembrane region" description="Helical" evidence="1">
    <location>
        <begin position="572"/>
        <end position="595"/>
    </location>
</feature>
<feature type="domain" description="Phage tail tape measure protein" evidence="2">
    <location>
        <begin position="91"/>
        <end position="290"/>
    </location>
</feature>
<dbReference type="RefSeq" id="WP_107188952.1">
    <property type="nucleotide sequence ID" value="NZ_PYMN01000001.1"/>
</dbReference>